<dbReference type="Proteomes" id="UP001501102">
    <property type="component" value="Unassembled WGS sequence"/>
</dbReference>
<comment type="caution">
    <text evidence="1">The sequence shown here is derived from an EMBL/GenBank/DDBJ whole genome shotgun (WGS) entry which is preliminary data.</text>
</comment>
<protein>
    <submittedName>
        <fullName evidence="1">Uncharacterized protein</fullName>
    </submittedName>
</protein>
<evidence type="ECO:0000313" key="2">
    <source>
        <dbReference type="Proteomes" id="UP001501102"/>
    </source>
</evidence>
<name>A0ABN3X0A5_STRTU</name>
<gene>
    <name evidence="1" type="ORF">GCM10020221_29390</name>
</gene>
<evidence type="ECO:0000313" key="1">
    <source>
        <dbReference type="EMBL" id="GAA2931704.1"/>
    </source>
</evidence>
<dbReference type="EMBL" id="BAAAXZ010000112">
    <property type="protein sequence ID" value="GAA2931704.1"/>
    <property type="molecule type" value="Genomic_DNA"/>
</dbReference>
<proteinExistence type="predicted"/>
<organism evidence="1 2">
    <name type="scientific">Streptomyces thioluteus</name>
    <dbReference type="NCBI Taxonomy" id="66431"/>
    <lineage>
        <taxon>Bacteria</taxon>
        <taxon>Bacillati</taxon>
        <taxon>Actinomycetota</taxon>
        <taxon>Actinomycetes</taxon>
        <taxon>Kitasatosporales</taxon>
        <taxon>Streptomycetaceae</taxon>
        <taxon>Streptomyces</taxon>
    </lineage>
</organism>
<keyword evidence="2" id="KW-1185">Reference proteome</keyword>
<sequence>MPTTLRINEFDHREVDKATIHFGAFHMVADHQAPDADPLALEAVLDHGLMGTEPEAGQTCQ</sequence>
<reference evidence="1 2" key="1">
    <citation type="journal article" date="2019" name="Int. J. Syst. Evol. Microbiol.">
        <title>The Global Catalogue of Microorganisms (GCM) 10K type strain sequencing project: providing services to taxonomists for standard genome sequencing and annotation.</title>
        <authorList>
            <consortium name="The Broad Institute Genomics Platform"/>
            <consortium name="The Broad Institute Genome Sequencing Center for Infectious Disease"/>
            <person name="Wu L."/>
            <person name="Ma J."/>
        </authorList>
    </citation>
    <scope>NUCLEOTIDE SEQUENCE [LARGE SCALE GENOMIC DNA]</scope>
    <source>
        <strain evidence="1 2">JCM 4087</strain>
    </source>
</reference>
<accession>A0ABN3X0A5</accession>